<dbReference type="CDD" id="cd00156">
    <property type="entry name" value="REC"/>
    <property type="match status" value="1"/>
</dbReference>
<dbReference type="Proteomes" id="UP000441586">
    <property type="component" value="Unassembled WGS sequence"/>
</dbReference>
<dbReference type="GO" id="GO:0000160">
    <property type="term" value="P:phosphorelay signal transduction system"/>
    <property type="evidence" value="ECO:0007669"/>
    <property type="project" value="InterPro"/>
</dbReference>
<keyword evidence="5" id="KW-1185">Reference proteome</keyword>
<proteinExistence type="predicted"/>
<feature type="domain" description="Response regulatory" evidence="2">
    <location>
        <begin position="2"/>
        <end position="117"/>
    </location>
</feature>
<dbReference type="InterPro" id="IPR001789">
    <property type="entry name" value="Sig_transdc_resp-reg_receiver"/>
</dbReference>
<evidence type="ECO:0000256" key="1">
    <source>
        <dbReference type="PROSITE-ProRule" id="PRU00169"/>
    </source>
</evidence>
<dbReference type="PROSITE" id="PS50110">
    <property type="entry name" value="RESPONSE_REGULATORY"/>
    <property type="match status" value="1"/>
</dbReference>
<name>A0A5R8Z6P2_9RHOB</name>
<feature type="modified residue" description="4-aspartylphosphate" evidence="1">
    <location>
        <position position="51"/>
    </location>
</feature>
<evidence type="ECO:0000313" key="4">
    <source>
        <dbReference type="EMBL" id="TLP61458.1"/>
    </source>
</evidence>
<evidence type="ECO:0000313" key="3">
    <source>
        <dbReference type="EMBL" id="KAE9628954.1"/>
    </source>
</evidence>
<dbReference type="EMBL" id="WSFO01000008">
    <property type="protein sequence ID" value="KAE9628954.1"/>
    <property type="molecule type" value="Genomic_DNA"/>
</dbReference>
<evidence type="ECO:0000259" key="2">
    <source>
        <dbReference type="PROSITE" id="PS50110"/>
    </source>
</evidence>
<dbReference type="Pfam" id="PF00072">
    <property type="entry name" value="Response_reg"/>
    <property type="match status" value="1"/>
</dbReference>
<dbReference type="Proteomes" id="UP000305041">
    <property type="component" value="Unassembled WGS sequence"/>
</dbReference>
<sequence length="120" mass="13003">MNVLIVESSPDLGLLWKKHLERQGAEVALVDSQEAAILALYAGGFDIIVLDLVIEEGSALAIADFASYRRPDAKVIFVTNTSFFSDGSIFAHSPNACAYVQSETPPEDLAAMVEHYAAMR</sequence>
<protein>
    <submittedName>
        <fullName evidence="3">Response regulator</fullName>
    </submittedName>
</protein>
<accession>A0A6A4RG29</accession>
<comment type="caution">
    <text evidence="3">The sequence shown here is derived from an EMBL/GenBank/DDBJ whole genome shotgun (WGS) entry which is preliminary data.</text>
</comment>
<dbReference type="SMART" id="SM00448">
    <property type="entry name" value="REC"/>
    <property type="match status" value="1"/>
</dbReference>
<accession>A0A5R8Z6P2</accession>
<organism evidence="3 6">
    <name type="scientific">Parasedimentitalea maritima</name>
    <dbReference type="NCBI Taxonomy" id="2578117"/>
    <lineage>
        <taxon>Bacteria</taxon>
        <taxon>Pseudomonadati</taxon>
        <taxon>Pseudomonadota</taxon>
        <taxon>Alphaproteobacteria</taxon>
        <taxon>Rhodobacterales</taxon>
        <taxon>Paracoccaceae</taxon>
        <taxon>Parasedimentitalea</taxon>
    </lineage>
</organism>
<evidence type="ECO:0000313" key="5">
    <source>
        <dbReference type="Proteomes" id="UP000305041"/>
    </source>
</evidence>
<dbReference type="RefSeq" id="WP_138163846.1">
    <property type="nucleotide sequence ID" value="NZ_VAUA01000007.1"/>
</dbReference>
<dbReference type="SUPFAM" id="SSF52172">
    <property type="entry name" value="CheY-like"/>
    <property type="match status" value="1"/>
</dbReference>
<keyword evidence="1" id="KW-0597">Phosphoprotein</keyword>
<dbReference type="OrthoDB" id="7874292at2"/>
<dbReference type="EMBL" id="VAUA01000007">
    <property type="protein sequence ID" value="TLP61458.1"/>
    <property type="molecule type" value="Genomic_DNA"/>
</dbReference>
<dbReference type="Gene3D" id="3.40.50.2300">
    <property type="match status" value="1"/>
</dbReference>
<gene>
    <name evidence="4" type="ORF">FEE96_14545</name>
    <name evidence="3" type="ORF">GP644_14410</name>
</gene>
<dbReference type="InterPro" id="IPR011006">
    <property type="entry name" value="CheY-like_superfamily"/>
</dbReference>
<evidence type="ECO:0000313" key="6">
    <source>
        <dbReference type="Proteomes" id="UP000441586"/>
    </source>
</evidence>
<reference evidence="3 6" key="2">
    <citation type="submission" date="2019-12" db="EMBL/GenBank/DDBJ databases">
        <authorList>
            <person name="Zhang Y.-J."/>
        </authorList>
    </citation>
    <scope>NUCLEOTIDE SEQUENCE [LARGE SCALE GENOMIC DNA]</scope>
    <source>
        <strain evidence="3 6">H18S-6</strain>
    </source>
</reference>
<reference evidence="4 5" key="1">
    <citation type="submission" date="2019-05" db="EMBL/GenBank/DDBJ databases">
        <title>Draft genome sequence of Pelagicola sp. DSW4-44.</title>
        <authorList>
            <person name="Oh J."/>
        </authorList>
    </citation>
    <scope>NUCLEOTIDE SEQUENCE [LARGE SCALE GENOMIC DNA]</scope>
    <source>
        <strain evidence="4 5">DSW4-44</strain>
    </source>
</reference>
<dbReference type="AlphaFoldDB" id="A0A5R8Z6P2"/>